<dbReference type="AlphaFoldDB" id="A0A1A0MPR2"/>
<gene>
    <name evidence="3" type="ORF">A5642_22040</name>
</gene>
<evidence type="ECO:0000256" key="2">
    <source>
        <dbReference type="SAM" id="Phobius"/>
    </source>
</evidence>
<keyword evidence="2" id="KW-1133">Transmembrane helix</keyword>
<organism evidence="3 4">
    <name type="scientific">Mycolicibacterium mucogenicum</name>
    <name type="common">Mycobacterium mucogenicum</name>
    <dbReference type="NCBI Taxonomy" id="56689"/>
    <lineage>
        <taxon>Bacteria</taxon>
        <taxon>Bacillati</taxon>
        <taxon>Actinomycetota</taxon>
        <taxon>Actinomycetes</taxon>
        <taxon>Mycobacteriales</taxon>
        <taxon>Mycobacteriaceae</taxon>
        <taxon>Mycolicibacterium</taxon>
    </lineage>
</organism>
<dbReference type="RefSeq" id="WP_064859263.1">
    <property type="nucleotide sequence ID" value="NZ_LZSF01000136.1"/>
</dbReference>
<reference evidence="3 4" key="1">
    <citation type="submission" date="2016-06" db="EMBL/GenBank/DDBJ databases">
        <authorList>
            <person name="Kjaerup R.B."/>
            <person name="Dalgaard T.S."/>
            <person name="Juul-Madsen H.R."/>
        </authorList>
    </citation>
    <scope>NUCLEOTIDE SEQUENCE [LARGE SCALE GENOMIC DNA]</scope>
    <source>
        <strain evidence="3 4">1199456.5</strain>
    </source>
</reference>
<evidence type="ECO:0000313" key="4">
    <source>
        <dbReference type="Proteomes" id="UP000093962"/>
    </source>
</evidence>
<dbReference type="Proteomes" id="UP000093962">
    <property type="component" value="Unassembled WGS sequence"/>
</dbReference>
<feature type="transmembrane region" description="Helical" evidence="2">
    <location>
        <begin position="6"/>
        <end position="30"/>
    </location>
</feature>
<feature type="region of interest" description="Disordered" evidence="1">
    <location>
        <begin position="152"/>
        <end position="189"/>
    </location>
</feature>
<evidence type="ECO:0000313" key="3">
    <source>
        <dbReference type="EMBL" id="OBA86763.1"/>
    </source>
</evidence>
<protein>
    <recommendedName>
        <fullName evidence="5">DUF4760 domain-containing protein</fullName>
    </recommendedName>
</protein>
<accession>A0A1A0MPR2</accession>
<evidence type="ECO:0008006" key="5">
    <source>
        <dbReference type="Google" id="ProtNLM"/>
    </source>
</evidence>
<feature type="compositionally biased region" description="Basic and acidic residues" evidence="1">
    <location>
        <begin position="177"/>
        <end position="189"/>
    </location>
</feature>
<keyword evidence="2" id="KW-0812">Transmembrane</keyword>
<name>A0A1A0MPR2_MYCMU</name>
<sequence length="189" mass="20259">MADVTLVNTLLAGIPSMVVAVVGVVGVIYTQKRADARQDRIAEISRRLEHEARVLDAQRQAGAELVTAAWQLAAHSRDVVPEGAGFDDLEPAETAAIYRAHSVMGMLLRPADRPAASAVVAAVIAFVGDFSQEKWDGIEEAELALIAVINREPSTAASRPPRTGRRWRLPRAVSGPPEKEDGRPDTGGH</sequence>
<proteinExistence type="predicted"/>
<evidence type="ECO:0000256" key="1">
    <source>
        <dbReference type="SAM" id="MobiDB-lite"/>
    </source>
</evidence>
<keyword evidence="2" id="KW-0472">Membrane</keyword>
<dbReference type="EMBL" id="LZSF01000136">
    <property type="protein sequence ID" value="OBA86763.1"/>
    <property type="molecule type" value="Genomic_DNA"/>
</dbReference>
<comment type="caution">
    <text evidence="3">The sequence shown here is derived from an EMBL/GenBank/DDBJ whole genome shotgun (WGS) entry which is preliminary data.</text>
</comment>
<dbReference type="OrthoDB" id="4626826at2"/>